<feature type="transmembrane region" description="Helical" evidence="10">
    <location>
        <begin position="154"/>
        <end position="172"/>
    </location>
</feature>
<dbReference type="InterPro" id="IPR044492">
    <property type="entry name" value="P_typ_ATPase_HD_dom"/>
</dbReference>
<feature type="transmembrane region" description="Helical" evidence="10">
    <location>
        <begin position="114"/>
        <end position="134"/>
    </location>
</feature>
<dbReference type="Proteomes" id="UP000075950">
    <property type="component" value="Chromosome"/>
</dbReference>
<feature type="transmembrane region" description="Helical" evidence="10">
    <location>
        <begin position="709"/>
        <end position="726"/>
    </location>
</feature>
<dbReference type="InterPro" id="IPR008250">
    <property type="entry name" value="ATPase_P-typ_transduc_dom_A_sf"/>
</dbReference>
<dbReference type="Gene3D" id="3.40.1110.10">
    <property type="entry name" value="Calcium-transporting ATPase, cytoplasmic domain N"/>
    <property type="match status" value="1"/>
</dbReference>
<evidence type="ECO:0000256" key="1">
    <source>
        <dbReference type="ARBA" id="ARBA00004651"/>
    </source>
</evidence>
<name>A0A142NPR2_BRELN</name>
<dbReference type="Gene3D" id="3.40.50.1000">
    <property type="entry name" value="HAD superfamily/HAD-like"/>
    <property type="match status" value="1"/>
</dbReference>
<dbReference type="InterPro" id="IPR036412">
    <property type="entry name" value="HAD-like_sf"/>
</dbReference>
<evidence type="ECO:0000256" key="3">
    <source>
        <dbReference type="ARBA" id="ARBA00022692"/>
    </source>
</evidence>
<evidence type="ECO:0000256" key="6">
    <source>
        <dbReference type="ARBA" id="ARBA00022840"/>
    </source>
</evidence>
<dbReference type="PROSITE" id="PS00154">
    <property type="entry name" value="ATPASE_E1_E2"/>
    <property type="match status" value="1"/>
</dbReference>
<dbReference type="KEGG" id="bly:A2T55_14335"/>
<dbReference type="Pfam" id="PF00702">
    <property type="entry name" value="Hydrolase"/>
    <property type="match status" value="1"/>
</dbReference>
<dbReference type="InterPro" id="IPR023214">
    <property type="entry name" value="HAD_sf"/>
</dbReference>
<dbReference type="Gene3D" id="3.30.70.100">
    <property type="match status" value="1"/>
</dbReference>
<dbReference type="InterPro" id="IPR036163">
    <property type="entry name" value="HMA_dom_sf"/>
</dbReference>
<dbReference type="PRINTS" id="PR00120">
    <property type="entry name" value="HATPASE"/>
</dbReference>
<keyword evidence="9 10" id="KW-0472">Membrane</keyword>
<dbReference type="SFLD" id="SFLDS00003">
    <property type="entry name" value="Haloacid_Dehalogenase"/>
    <property type="match status" value="1"/>
</dbReference>
<accession>A0A142NPR2</accession>
<dbReference type="SFLD" id="SFLDG00002">
    <property type="entry name" value="C1.7:_P-type_atpase_like"/>
    <property type="match status" value="1"/>
</dbReference>
<organism evidence="12 13">
    <name type="scientific">Brevibacterium linens</name>
    <dbReference type="NCBI Taxonomy" id="1703"/>
    <lineage>
        <taxon>Bacteria</taxon>
        <taxon>Bacillati</taxon>
        <taxon>Actinomycetota</taxon>
        <taxon>Actinomycetes</taxon>
        <taxon>Micrococcales</taxon>
        <taxon>Brevibacteriaceae</taxon>
        <taxon>Brevibacterium</taxon>
    </lineage>
</organism>
<feature type="transmembrane region" description="Helical" evidence="10">
    <location>
        <begin position="379"/>
        <end position="402"/>
    </location>
</feature>
<evidence type="ECO:0000313" key="13">
    <source>
        <dbReference type="Proteomes" id="UP000075950"/>
    </source>
</evidence>
<sequence length="766" mass="80129">MTSIDIDISGMTCTACARRVEKSLNKIDGATAWVNFATERARVTGLADPDTALKAVQKAGYGAQIHTPGDDAWSQRAAEMRVGSMRRRLIIAALLTVPLMDATIALALVEAWRFPGWEWACILLAVPIVTWAAWPFHVSAWRNLQNRTSNMDTLVSLGVIAAFGWAVVTAVFDVSGADAWLGFGFVPEGADALYLDVAAGVTTFQLAGRYFETRSRRKAGDLLAALSNLAPKTARVRDAAGEFIDTPIELVSRGDVVLVRAGETVPVDGLVIDGTAELDMSSLTGEPVPVATRPGERAVAGSFASNGQVIVEAEAVGSGTQLSQIAMMAEKAQSQKAIIESLVDRITAVFVPVVLVLALGTLLVWLFPLGYSPSRAIGVAISVLIIACPCALGLATPTALMVGIGTGARSGILVKGHTALEASGRIDTVLLDKTGTVTTGSLQVAESWFAQPARGELLENLEALESRSEHPVARGILEFVRSSETAVHEESVPSDGSSNEAVTASAGLLPVVRDVVVLPGVGIKGIVDGRALEVISAAAASDRLGLSLELKNWVDLQAEAQRTVVVVVEDDTAVAGMALSDEAKPDAKLSVALLRSMGLRTVLLTGDSPAPAGVIAEKVGTDDVIAEVLPDDKAAAVVSLQEAGHRVAMVGDGINDAAALAAADLGIAVATGSDIAMKSADIIIIRDDLAAVAESITLSRKTLSTIRSNLVWAFGYNILAIPIAMFGMLNPLISAAAMAMSSVFVVYNSLRLQRAKLQPELKATDR</sequence>
<dbReference type="NCBIfam" id="TIGR01525">
    <property type="entry name" value="ATPase-IB_hvy"/>
    <property type="match status" value="1"/>
</dbReference>
<evidence type="ECO:0000256" key="10">
    <source>
        <dbReference type="RuleBase" id="RU362081"/>
    </source>
</evidence>
<evidence type="ECO:0000256" key="9">
    <source>
        <dbReference type="ARBA" id="ARBA00023136"/>
    </source>
</evidence>
<feature type="transmembrane region" description="Helical" evidence="10">
    <location>
        <begin position="732"/>
        <end position="750"/>
    </location>
</feature>
<dbReference type="PANTHER" id="PTHR43520:SF8">
    <property type="entry name" value="P-TYPE CU(+) TRANSPORTER"/>
    <property type="match status" value="1"/>
</dbReference>
<keyword evidence="10" id="KW-1003">Cell membrane</keyword>
<dbReference type="GO" id="GO:0016887">
    <property type="term" value="F:ATP hydrolysis activity"/>
    <property type="evidence" value="ECO:0007669"/>
    <property type="project" value="InterPro"/>
</dbReference>
<evidence type="ECO:0000256" key="2">
    <source>
        <dbReference type="ARBA" id="ARBA00006024"/>
    </source>
</evidence>
<dbReference type="GO" id="GO:0005507">
    <property type="term" value="F:copper ion binding"/>
    <property type="evidence" value="ECO:0007669"/>
    <property type="project" value="TreeGrafter"/>
</dbReference>
<dbReference type="SUPFAM" id="SSF81665">
    <property type="entry name" value="Calcium ATPase, transmembrane domain M"/>
    <property type="match status" value="1"/>
</dbReference>
<feature type="transmembrane region" description="Helical" evidence="10">
    <location>
        <begin position="346"/>
        <end position="367"/>
    </location>
</feature>
<dbReference type="NCBIfam" id="TIGR01494">
    <property type="entry name" value="ATPase_P-type"/>
    <property type="match status" value="2"/>
</dbReference>
<dbReference type="Pfam" id="PF00403">
    <property type="entry name" value="HMA"/>
    <property type="match status" value="1"/>
</dbReference>
<dbReference type="InterPro" id="IPR017969">
    <property type="entry name" value="Heavy-metal-associated_CS"/>
</dbReference>
<feature type="transmembrane region" description="Helical" evidence="10">
    <location>
        <begin position="192"/>
        <end position="211"/>
    </location>
</feature>
<dbReference type="Pfam" id="PF00122">
    <property type="entry name" value="E1-E2_ATPase"/>
    <property type="match status" value="1"/>
</dbReference>
<dbReference type="PRINTS" id="PR00119">
    <property type="entry name" value="CATATPASE"/>
</dbReference>
<evidence type="ECO:0000256" key="7">
    <source>
        <dbReference type="ARBA" id="ARBA00022967"/>
    </source>
</evidence>
<reference evidence="13" key="1">
    <citation type="submission" date="2016-03" db="EMBL/GenBank/DDBJ databases">
        <authorList>
            <person name="Ploux O."/>
        </authorList>
    </citation>
    <scope>NUCLEOTIDE SEQUENCE [LARGE SCALE GENOMIC DNA]</scope>
    <source>
        <strain evidence="13">BS258</strain>
    </source>
</reference>
<dbReference type="SUPFAM" id="SSF81653">
    <property type="entry name" value="Calcium ATPase, transduction domain A"/>
    <property type="match status" value="1"/>
</dbReference>
<dbReference type="InterPro" id="IPR018303">
    <property type="entry name" value="ATPase_P-typ_P_site"/>
</dbReference>
<feature type="domain" description="HMA" evidence="11">
    <location>
        <begin position="2"/>
        <end position="64"/>
    </location>
</feature>
<keyword evidence="6 10" id="KW-0067">ATP-binding</keyword>
<evidence type="ECO:0000313" key="12">
    <source>
        <dbReference type="EMBL" id="AMT94778.1"/>
    </source>
</evidence>
<feature type="transmembrane region" description="Helical" evidence="10">
    <location>
        <begin position="89"/>
        <end position="108"/>
    </location>
</feature>
<dbReference type="InterPro" id="IPR027256">
    <property type="entry name" value="P-typ_ATPase_IB"/>
</dbReference>
<dbReference type="PANTHER" id="PTHR43520">
    <property type="entry name" value="ATP7, ISOFORM B"/>
    <property type="match status" value="1"/>
</dbReference>
<dbReference type="GO" id="GO:0055070">
    <property type="term" value="P:copper ion homeostasis"/>
    <property type="evidence" value="ECO:0007669"/>
    <property type="project" value="TreeGrafter"/>
</dbReference>
<evidence type="ECO:0000256" key="5">
    <source>
        <dbReference type="ARBA" id="ARBA00022741"/>
    </source>
</evidence>
<dbReference type="Gene3D" id="2.70.150.10">
    <property type="entry name" value="Calcium-transporting ATPase, cytoplasmic transduction domain A"/>
    <property type="match status" value="1"/>
</dbReference>
<keyword evidence="7" id="KW-1278">Translocase</keyword>
<dbReference type="InterPro" id="IPR006121">
    <property type="entry name" value="HMA_dom"/>
</dbReference>
<evidence type="ECO:0000256" key="4">
    <source>
        <dbReference type="ARBA" id="ARBA00022723"/>
    </source>
</evidence>
<dbReference type="GO" id="GO:0005886">
    <property type="term" value="C:plasma membrane"/>
    <property type="evidence" value="ECO:0007669"/>
    <property type="project" value="UniProtKB-SubCell"/>
</dbReference>
<evidence type="ECO:0000259" key="11">
    <source>
        <dbReference type="PROSITE" id="PS50846"/>
    </source>
</evidence>
<dbReference type="InterPro" id="IPR023298">
    <property type="entry name" value="ATPase_P-typ_TM_dom_sf"/>
</dbReference>
<dbReference type="GO" id="GO:0043682">
    <property type="term" value="F:P-type divalent copper transporter activity"/>
    <property type="evidence" value="ECO:0007669"/>
    <property type="project" value="TreeGrafter"/>
</dbReference>
<keyword evidence="4 10" id="KW-0479">Metal-binding</keyword>
<keyword evidence="3 10" id="KW-0812">Transmembrane</keyword>
<dbReference type="InterPro" id="IPR001757">
    <property type="entry name" value="P_typ_ATPase"/>
</dbReference>
<dbReference type="RefSeq" id="WP_062862342.1">
    <property type="nucleotide sequence ID" value="NZ_CP014869.1"/>
</dbReference>
<dbReference type="AlphaFoldDB" id="A0A142NPR2"/>
<keyword evidence="5 10" id="KW-0547">Nucleotide-binding</keyword>
<evidence type="ECO:0000256" key="8">
    <source>
        <dbReference type="ARBA" id="ARBA00022989"/>
    </source>
</evidence>
<keyword evidence="8 10" id="KW-1133">Transmembrane helix</keyword>
<dbReference type="PROSITE" id="PS01047">
    <property type="entry name" value="HMA_1"/>
    <property type="match status" value="1"/>
</dbReference>
<dbReference type="EMBL" id="CP014869">
    <property type="protein sequence ID" value="AMT94778.1"/>
    <property type="molecule type" value="Genomic_DNA"/>
</dbReference>
<dbReference type="InterPro" id="IPR059000">
    <property type="entry name" value="ATPase_P-type_domA"/>
</dbReference>
<gene>
    <name evidence="12" type="ORF">A2T55_14335</name>
</gene>
<protein>
    <submittedName>
        <fullName evidence="12">Cation-transporting ATPase</fullName>
    </submittedName>
</protein>
<comment type="similarity">
    <text evidence="2 10">Belongs to the cation transport ATPase (P-type) (TC 3.A.3) family. Type IB subfamily.</text>
</comment>
<dbReference type="SUPFAM" id="SSF55008">
    <property type="entry name" value="HMA, heavy metal-associated domain"/>
    <property type="match status" value="1"/>
</dbReference>
<proteinExistence type="inferred from homology"/>
<dbReference type="PROSITE" id="PS50846">
    <property type="entry name" value="HMA_2"/>
    <property type="match status" value="1"/>
</dbReference>
<dbReference type="SUPFAM" id="SSF56784">
    <property type="entry name" value="HAD-like"/>
    <property type="match status" value="1"/>
</dbReference>
<dbReference type="SFLD" id="SFLDF00027">
    <property type="entry name" value="p-type_atpase"/>
    <property type="match status" value="1"/>
</dbReference>
<dbReference type="GO" id="GO:0005524">
    <property type="term" value="F:ATP binding"/>
    <property type="evidence" value="ECO:0007669"/>
    <property type="project" value="UniProtKB-UniRule"/>
</dbReference>
<dbReference type="CDD" id="cd00371">
    <property type="entry name" value="HMA"/>
    <property type="match status" value="1"/>
</dbReference>
<dbReference type="InterPro" id="IPR023299">
    <property type="entry name" value="ATPase_P-typ_cyto_dom_N"/>
</dbReference>
<comment type="subcellular location">
    <subcellularLocation>
        <location evidence="1">Cell membrane</location>
        <topology evidence="1">Multi-pass membrane protein</topology>
    </subcellularLocation>
</comment>